<keyword evidence="1" id="KW-1133">Transmembrane helix</keyword>
<feature type="transmembrane region" description="Helical" evidence="1">
    <location>
        <begin position="29"/>
        <end position="47"/>
    </location>
</feature>
<dbReference type="Proteomes" id="UP000281498">
    <property type="component" value="Unassembled WGS sequence"/>
</dbReference>
<feature type="transmembrane region" description="Helical" evidence="1">
    <location>
        <begin position="54"/>
        <end position="76"/>
    </location>
</feature>
<dbReference type="AlphaFoldDB" id="A0A3A9K498"/>
<reference evidence="2 3" key="1">
    <citation type="submission" date="2017-10" db="EMBL/GenBank/DDBJ databases">
        <title>Bacillus sp. nov., a halophilic bacterium isolated from a Keqin Lake.</title>
        <authorList>
            <person name="Wang H."/>
        </authorList>
    </citation>
    <scope>NUCLEOTIDE SEQUENCE [LARGE SCALE GENOMIC DNA]</scope>
    <source>
        <strain evidence="2 3">KCTC 13187</strain>
    </source>
</reference>
<organism evidence="2 3">
    <name type="scientific">Salipaludibacillus neizhouensis</name>
    <dbReference type="NCBI Taxonomy" id="885475"/>
    <lineage>
        <taxon>Bacteria</taxon>
        <taxon>Bacillati</taxon>
        <taxon>Bacillota</taxon>
        <taxon>Bacilli</taxon>
        <taxon>Bacillales</taxon>
        <taxon>Bacillaceae</taxon>
    </lineage>
</organism>
<feature type="transmembrane region" description="Helical" evidence="1">
    <location>
        <begin position="5"/>
        <end position="23"/>
    </location>
</feature>
<dbReference type="Pfam" id="PF13129">
    <property type="entry name" value="DUF3953"/>
    <property type="match status" value="1"/>
</dbReference>
<sequence>MFLKLYAAVSAIIVLCLGSYSLISQNFHLMPLLLFFLGITLLLSGLGELRKKRYYWGYINIGISLFVFFVSIESFITN</sequence>
<evidence type="ECO:0008006" key="4">
    <source>
        <dbReference type="Google" id="ProtNLM"/>
    </source>
</evidence>
<evidence type="ECO:0000313" key="2">
    <source>
        <dbReference type="EMBL" id="RKL67457.1"/>
    </source>
</evidence>
<protein>
    <recommendedName>
        <fullName evidence="4">DUF3953 domain-containing protein</fullName>
    </recommendedName>
</protein>
<dbReference type="EMBL" id="PDOE01000003">
    <property type="protein sequence ID" value="RKL67457.1"/>
    <property type="molecule type" value="Genomic_DNA"/>
</dbReference>
<evidence type="ECO:0000313" key="3">
    <source>
        <dbReference type="Proteomes" id="UP000281498"/>
    </source>
</evidence>
<proteinExistence type="predicted"/>
<name>A0A3A9K498_9BACI</name>
<evidence type="ECO:0000256" key="1">
    <source>
        <dbReference type="SAM" id="Phobius"/>
    </source>
</evidence>
<accession>A0A3A9K498</accession>
<gene>
    <name evidence="2" type="ORF">CR203_08860</name>
</gene>
<comment type="caution">
    <text evidence="2">The sequence shown here is derived from an EMBL/GenBank/DDBJ whole genome shotgun (WGS) entry which is preliminary data.</text>
</comment>
<dbReference type="InterPro" id="IPR025018">
    <property type="entry name" value="DUF3953"/>
</dbReference>
<dbReference type="RefSeq" id="WP_110935379.1">
    <property type="nucleotide sequence ID" value="NZ_KZ614146.1"/>
</dbReference>
<keyword evidence="1" id="KW-0812">Transmembrane</keyword>
<keyword evidence="1" id="KW-0472">Membrane</keyword>
<keyword evidence="3" id="KW-1185">Reference proteome</keyword>